<keyword evidence="6" id="KW-0067">ATP-binding</keyword>
<keyword evidence="5" id="KW-0611">Plant defense</keyword>
<dbReference type="InterPro" id="IPR055414">
    <property type="entry name" value="LRR_R13L4/SHOC2-like"/>
</dbReference>
<dbReference type="InterPro" id="IPR058922">
    <property type="entry name" value="WHD_DRP"/>
</dbReference>
<evidence type="ECO:0000259" key="7">
    <source>
        <dbReference type="Pfam" id="PF00931"/>
    </source>
</evidence>
<organism evidence="11 12">
    <name type="scientific">Phtheirospermum japonicum</name>
    <dbReference type="NCBI Taxonomy" id="374723"/>
    <lineage>
        <taxon>Eukaryota</taxon>
        <taxon>Viridiplantae</taxon>
        <taxon>Streptophyta</taxon>
        <taxon>Embryophyta</taxon>
        <taxon>Tracheophyta</taxon>
        <taxon>Spermatophyta</taxon>
        <taxon>Magnoliopsida</taxon>
        <taxon>eudicotyledons</taxon>
        <taxon>Gunneridae</taxon>
        <taxon>Pentapetalae</taxon>
        <taxon>asterids</taxon>
        <taxon>lamiids</taxon>
        <taxon>Lamiales</taxon>
        <taxon>Orobanchaceae</taxon>
        <taxon>Orobanchaceae incertae sedis</taxon>
        <taxon>Phtheirospermum</taxon>
    </lineage>
</organism>
<dbReference type="EMBL" id="BMAC01000943">
    <property type="protein sequence ID" value="GFQ04433.1"/>
    <property type="molecule type" value="Genomic_DNA"/>
</dbReference>
<dbReference type="Pfam" id="PF00931">
    <property type="entry name" value="NB-ARC"/>
    <property type="match status" value="1"/>
</dbReference>
<proteinExistence type="inferred from homology"/>
<dbReference type="PRINTS" id="PR00364">
    <property type="entry name" value="DISEASERSIST"/>
</dbReference>
<dbReference type="OrthoDB" id="646178at2759"/>
<evidence type="ECO:0000256" key="1">
    <source>
        <dbReference type="ARBA" id="ARBA00008894"/>
    </source>
</evidence>
<gene>
    <name evidence="11" type="ORF">PHJA_002587200</name>
</gene>
<protein>
    <submittedName>
        <fullName evidence="11">Putative disease resistance protein at1g50180</fullName>
    </submittedName>
</protein>
<evidence type="ECO:0000256" key="5">
    <source>
        <dbReference type="ARBA" id="ARBA00022821"/>
    </source>
</evidence>
<sequence length="932" mass="106369">MAEAVVSITLETVGNLLVDEGKFYLGVRSEVEAIQLELQRMRSFLKDADSKQDADDTVSNWVAQVREAAYDIEDILVVFAAAKVATRRSTNIFKRMCCFFKEVVTTYRVGSQISVIKTNIAGLTTSLQTYGIRSVFPDPVGFEGPTSQILDLRRSYSHVVEEDFVGLEVDIKLLVARLIDGSKYSNRVVSIYGMGGLGKTTIARKLYGHMEVRRHFDGFAWTCVSQQWDKKDVLQGILIKLVPEKRGEILGMRDEELVKQLHDVQLKKKCLVVLDDIWSGEAWESLKPAFPNTRAGAGSKIMLTTRNKEVVDFVSPGGFLYEPRVLSNEESWELLRKKAFPRREDEDDDELKIDRDREILGKEMVGRCCGLPLAIIVLSGLLITKHTLRDWQMVYDNINWYLSNGRGHGQQQRAVTDVLAFSYHDLPHKLKQCFLYLANFPEDFEIEAEKLYQLWLAEGMIPQDERGEGETMMDVAQRYLAELAQRCMVQVNVKETAGGFKNCSLHDLMRDLCITRAKRENFTRVVDFRRESDAPDNTTRRISVCLDHTRTYKYNHPDSRCCREYNRIRSAFVYANDYKADFLQHMKSQLSSCKLLRVLDLQGFHSCEVLPKGIGDLIHLRYLSLSYSQFKKLPSSLGRLIYLQTLDLQVDTVLEIPNVIWKMERLKHLYLPAGDFLITGDGKLRLDGLSELETLVNFSTSLCDVKDLDGLTNLRKLRAAINGNLDDLPDIIKYISFKQNHLRRSSLSISSCPQFCSDAELSLLRTLLGCYRLYKLSVCGRIAKLPEHYHFSSTIAKIAFKGSALDEDPMATLEKLPKLSSLTLYESTYMGEDMVCLAQGFPGLLYLKLWGLPNLKTWRIDEGAMPKLTRLVIARCEKLEMLPDGLRFISTLQKLNVRVMPEEFKDRLRTTAAGVEGEHFYKVQHVADIKID</sequence>
<dbReference type="GO" id="GO:0005524">
    <property type="term" value="F:ATP binding"/>
    <property type="evidence" value="ECO:0007669"/>
    <property type="project" value="UniProtKB-KW"/>
</dbReference>
<dbReference type="GO" id="GO:0043531">
    <property type="term" value="F:ADP binding"/>
    <property type="evidence" value="ECO:0007669"/>
    <property type="project" value="InterPro"/>
</dbReference>
<evidence type="ECO:0000259" key="8">
    <source>
        <dbReference type="Pfam" id="PF18052"/>
    </source>
</evidence>
<dbReference type="InterPro" id="IPR036388">
    <property type="entry name" value="WH-like_DNA-bd_sf"/>
</dbReference>
<evidence type="ECO:0000256" key="3">
    <source>
        <dbReference type="ARBA" id="ARBA00022737"/>
    </source>
</evidence>
<dbReference type="GO" id="GO:0098542">
    <property type="term" value="P:defense response to other organism"/>
    <property type="evidence" value="ECO:0007669"/>
    <property type="project" value="TreeGrafter"/>
</dbReference>
<dbReference type="GO" id="GO:0051607">
    <property type="term" value="P:defense response to virus"/>
    <property type="evidence" value="ECO:0007669"/>
    <property type="project" value="UniProtKB-ARBA"/>
</dbReference>
<dbReference type="Gene3D" id="1.20.5.4130">
    <property type="match status" value="1"/>
</dbReference>
<dbReference type="CDD" id="cd14798">
    <property type="entry name" value="RX-CC_like"/>
    <property type="match status" value="1"/>
</dbReference>
<dbReference type="Gene3D" id="1.10.8.430">
    <property type="entry name" value="Helical domain of apoptotic protease-activating factors"/>
    <property type="match status" value="1"/>
</dbReference>
<feature type="domain" description="Disease resistance R13L4/SHOC-2-like LRR" evidence="10">
    <location>
        <begin position="586"/>
        <end position="904"/>
    </location>
</feature>
<dbReference type="Proteomes" id="UP000653305">
    <property type="component" value="Unassembled WGS sequence"/>
</dbReference>
<dbReference type="InterPro" id="IPR032675">
    <property type="entry name" value="LRR_dom_sf"/>
</dbReference>
<evidence type="ECO:0000313" key="11">
    <source>
        <dbReference type="EMBL" id="GFQ04433.1"/>
    </source>
</evidence>
<dbReference type="Pfam" id="PF23559">
    <property type="entry name" value="WHD_DRP"/>
    <property type="match status" value="1"/>
</dbReference>
<keyword evidence="4" id="KW-0547">Nucleotide-binding</keyword>
<comment type="similarity">
    <text evidence="1">Belongs to the disease resistance NB-LRR family.</text>
</comment>
<dbReference type="InterPro" id="IPR002182">
    <property type="entry name" value="NB-ARC"/>
</dbReference>
<dbReference type="FunFam" id="1.10.8.430:FF:000003">
    <property type="entry name" value="Probable disease resistance protein At5g66910"/>
    <property type="match status" value="1"/>
</dbReference>
<dbReference type="InterPro" id="IPR038005">
    <property type="entry name" value="RX-like_CC"/>
</dbReference>
<feature type="domain" description="Disease resistance protein winged helix" evidence="9">
    <location>
        <begin position="440"/>
        <end position="513"/>
    </location>
</feature>
<dbReference type="InterPro" id="IPR042197">
    <property type="entry name" value="Apaf_helical"/>
</dbReference>
<feature type="domain" description="NB-ARC" evidence="7">
    <location>
        <begin position="176"/>
        <end position="343"/>
    </location>
</feature>
<dbReference type="FunFam" id="1.10.10.10:FF:000322">
    <property type="entry name" value="Probable disease resistance protein At1g63360"/>
    <property type="match status" value="1"/>
</dbReference>
<dbReference type="AlphaFoldDB" id="A0A830D1A1"/>
<dbReference type="Gene3D" id="3.80.10.10">
    <property type="entry name" value="Ribonuclease Inhibitor"/>
    <property type="match status" value="1"/>
</dbReference>
<accession>A0A830D1A1</accession>
<evidence type="ECO:0000256" key="4">
    <source>
        <dbReference type="ARBA" id="ARBA00022741"/>
    </source>
</evidence>
<dbReference type="Pfam" id="PF23598">
    <property type="entry name" value="LRR_14"/>
    <property type="match status" value="1"/>
</dbReference>
<dbReference type="PANTHER" id="PTHR23155">
    <property type="entry name" value="DISEASE RESISTANCE PROTEIN RP"/>
    <property type="match status" value="1"/>
</dbReference>
<evidence type="ECO:0000256" key="2">
    <source>
        <dbReference type="ARBA" id="ARBA00022614"/>
    </source>
</evidence>
<reference evidence="11" key="1">
    <citation type="submission" date="2020-07" db="EMBL/GenBank/DDBJ databases">
        <title>Ethylene signaling mediates host invasion by parasitic plants.</title>
        <authorList>
            <person name="Yoshida S."/>
        </authorList>
    </citation>
    <scope>NUCLEOTIDE SEQUENCE</scope>
    <source>
        <strain evidence="11">Okayama</strain>
    </source>
</reference>
<keyword evidence="12" id="KW-1185">Reference proteome</keyword>
<evidence type="ECO:0000259" key="9">
    <source>
        <dbReference type="Pfam" id="PF23559"/>
    </source>
</evidence>
<evidence type="ECO:0000259" key="10">
    <source>
        <dbReference type="Pfam" id="PF23598"/>
    </source>
</evidence>
<comment type="caution">
    <text evidence="11">The sequence shown here is derived from an EMBL/GenBank/DDBJ whole genome shotgun (WGS) entry which is preliminary data.</text>
</comment>
<evidence type="ECO:0000256" key="6">
    <source>
        <dbReference type="ARBA" id="ARBA00022840"/>
    </source>
</evidence>
<dbReference type="InterPro" id="IPR027417">
    <property type="entry name" value="P-loop_NTPase"/>
</dbReference>
<dbReference type="Pfam" id="PF18052">
    <property type="entry name" value="Rx_N"/>
    <property type="match status" value="1"/>
</dbReference>
<keyword evidence="2" id="KW-0433">Leucine-rich repeat</keyword>
<keyword evidence="3" id="KW-0677">Repeat</keyword>
<dbReference type="InterPro" id="IPR041118">
    <property type="entry name" value="Rx_N"/>
</dbReference>
<dbReference type="Gene3D" id="1.10.10.10">
    <property type="entry name" value="Winged helix-like DNA-binding domain superfamily/Winged helix DNA-binding domain"/>
    <property type="match status" value="1"/>
</dbReference>
<name>A0A830D1A1_9LAMI</name>
<dbReference type="FunFam" id="3.40.50.300:FF:001091">
    <property type="entry name" value="Probable disease resistance protein At1g61300"/>
    <property type="match status" value="1"/>
</dbReference>
<feature type="domain" description="Disease resistance N-terminal" evidence="8">
    <location>
        <begin position="5"/>
        <end position="87"/>
    </location>
</feature>
<evidence type="ECO:0000313" key="12">
    <source>
        <dbReference type="Proteomes" id="UP000653305"/>
    </source>
</evidence>
<dbReference type="Gene3D" id="3.40.50.300">
    <property type="entry name" value="P-loop containing nucleotide triphosphate hydrolases"/>
    <property type="match status" value="1"/>
</dbReference>
<dbReference type="InterPro" id="IPR044974">
    <property type="entry name" value="Disease_R_plants"/>
</dbReference>
<dbReference type="SUPFAM" id="SSF52540">
    <property type="entry name" value="P-loop containing nucleoside triphosphate hydrolases"/>
    <property type="match status" value="1"/>
</dbReference>
<dbReference type="PANTHER" id="PTHR23155:SF1185">
    <property type="entry name" value="DISEASE RESISTANCE RPP8-LIKE PROTEIN 3-RELATED"/>
    <property type="match status" value="1"/>
</dbReference>
<dbReference type="SUPFAM" id="SSF52058">
    <property type="entry name" value="L domain-like"/>
    <property type="match status" value="1"/>
</dbReference>